<organism evidence="2 3">
    <name type="scientific">Adineta ricciae</name>
    <name type="common">Rotifer</name>
    <dbReference type="NCBI Taxonomy" id="249248"/>
    <lineage>
        <taxon>Eukaryota</taxon>
        <taxon>Metazoa</taxon>
        <taxon>Spiralia</taxon>
        <taxon>Gnathifera</taxon>
        <taxon>Rotifera</taxon>
        <taxon>Eurotatoria</taxon>
        <taxon>Bdelloidea</taxon>
        <taxon>Adinetida</taxon>
        <taxon>Adinetidae</taxon>
        <taxon>Adineta</taxon>
    </lineage>
</organism>
<dbReference type="AlphaFoldDB" id="A0A816H8Q8"/>
<feature type="transmembrane region" description="Helical" evidence="1">
    <location>
        <begin position="68"/>
        <end position="90"/>
    </location>
</feature>
<dbReference type="EMBL" id="CAJNOR010015653">
    <property type="protein sequence ID" value="CAF1682875.1"/>
    <property type="molecule type" value="Genomic_DNA"/>
</dbReference>
<sequence>MSPDTFTLPSTTMSTTQLIKNETQRSKIFSRNSLSAFDVVQQPVKKSIKVLRKQNKDKKKIPPTTWRIIIISIIAALILSIIAVGIYLAIRFIRSTTKSTTIVANPVLRWNVTGITIAGIGGSAG</sequence>
<keyword evidence="3" id="KW-1185">Reference proteome</keyword>
<evidence type="ECO:0000313" key="2">
    <source>
        <dbReference type="EMBL" id="CAF1682875.1"/>
    </source>
</evidence>
<evidence type="ECO:0000313" key="3">
    <source>
        <dbReference type="Proteomes" id="UP000663828"/>
    </source>
</evidence>
<dbReference type="Proteomes" id="UP000663828">
    <property type="component" value="Unassembled WGS sequence"/>
</dbReference>
<accession>A0A816H8Q8</accession>
<feature type="non-terminal residue" evidence="2">
    <location>
        <position position="1"/>
    </location>
</feature>
<proteinExistence type="predicted"/>
<reference evidence="2" key="1">
    <citation type="submission" date="2021-02" db="EMBL/GenBank/DDBJ databases">
        <authorList>
            <person name="Nowell W R."/>
        </authorList>
    </citation>
    <scope>NUCLEOTIDE SEQUENCE</scope>
</reference>
<evidence type="ECO:0000256" key="1">
    <source>
        <dbReference type="SAM" id="Phobius"/>
    </source>
</evidence>
<comment type="caution">
    <text evidence="2">The sequence shown here is derived from an EMBL/GenBank/DDBJ whole genome shotgun (WGS) entry which is preliminary data.</text>
</comment>
<keyword evidence="1" id="KW-0812">Transmembrane</keyword>
<keyword evidence="1" id="KW-0472">Membrane</keyword>
<protein>
    <submittedName>
        <fullName evidence="2">Uncharacterized protein</fullName>
    </submittedName>
</protein>
<name>A0A816H8Q8_ADIRI</name>
<keyword evidence="1" id="KW-1133">Transmembrane helix</keyword>
<gene>
    <name evidence="2" type="ORF">XAT740_LOCUS61038</name>
</gene>